<reference evidence="1" key="1">
    <citation type="journal article" date="2015" name="Nature">
        <title>Complex archaea that bridge the gap between prokaryotes and eukaryotes.</title>
        <authorList>
            <person name="Spang A."/>
            <person name="Saw J.H."/>
            <person name="Jorgensen S.L."/>
            <person name="Zaremba-Niedzwiedzka K."/>
            <person name="Martijn J."/>
            <person name="Lind A.E."/>
            <person name="van Eijk R."/>
            <person name="Schleper C."/>
            <person name="Guy L."/>
            <person name="Ettema T.J."/>
        </authorList>
    </citation>
    <scope>NUCLEOTIDE SEQUENCE</scope>
</reference>
<evidence type="ECO:0000313" key="1">
    <source>
        <dbReference type="EMBL" id="KKM95002.1"/>
    </source>
</evidence>
<comment type="caution">
    <text evidence="1">The sequence shown here is derived from an EMBL/GenBank/DDBJ whole genome shotgun (WGS) entry which is preliminary data.</text>
</comment>
<proteinExistence type="predicted"/>
<sequence>MSKKTTQEKQDGLTSEEIEIKILHLLRIYPIISPTMLQSGLGPSTRPAQWRPVLTALIELGQVIEEQVSMQTPSERYNTYSKLSLPGTTVSVSE</sequence>
<gene>
    <name evidence="1" type="ORF">LCGC14_1192650</name>
</gene>
<name>A0A0F9PP93_9ZZZZ</name>
<organism evidence="1">
    <name type="scientific">marine sediment metagenome</name>
    <dbReference type="NCBI Taxonomy" id="412755"/>
    <lineage>
        <taxon>unclassified sequences</taxon>
        <taxon>metagenomes</taxon>
        <taxon>ecological metagenomes</taxon>
    </lineage>
</organism>
<dbReference type="AlphaFoldDB" id="A0A0F9PP93"/>
<accession>A0A0F9PP93</accession>
<protein>
    <submittedName>
        <fullName evidence="1">Uncharacterized protein</fullName>
    </submittedName>
</protein>
<dbReference type="EMBL" id="LAZR01006065">
    <property type="protein sequence ID" value="KKM95002.1"/>
    <property type="molecule type" value="Genomic_DNA"/>
</dbReference>